<dbReference type="EMBL" id="FNIC01000008">
    <property type="protein sequence ID" value="SDO38813.1"/>
    <property type="molecule type" value="Genomic_DNA"/>
</dbReference>
<dbReference type="InterPro" id="IPR050789">
    <property type="entry name" value="Diverse_Enzym_Activities"/>
</dbReference>
<accession>A0A1H0J5L7</accession>
<evidence type="ECO:0000313" key="3">
    <source>
        <dbReference type="EMBL" id="SDO38813.1"/>
    </source>
</evidence>
<dbReference type="InterPro" id="IPR001466">
    <property type="entry name" value="Beta-lactam-related"/>
</dbReference>
<feature type="compositionally biased region" description="Basic residues" evidence="1">
    <location>
        <begin position="471"/>
        <end position="483"/>
    </location>
</feature>
<dbReference type="PANTHER" id="PTHR43283:SF7">
    <property type="entry name" value="BETA-LACTAMASE-RELATED DOMAIN-CONTAINING PROTEIN"/>
    <property type="match status" value="1"/>
</dbReference>
<sequence>MAIPKARHTTPLPRSGESIPRRVPWGVGTQDLPGTSVDSLGLEEFLTRTSTRAFVVLHRGKLVHEWYADGIDPDTKLASWSVAKSLVALLAGQAVAEGRLRLDTLLVDVIPELRVRSPLDGDAAYNRVTVRDLLDMTSGIESPESYTLVDDPTVVLDNPSLLVTSLTGTYPLFATPDVQSFARTHRTMLFEPGTDGEYISLNSQLLGMVLEATYGEDLATLFRTRLWEQAGAQYAATWNLDRDGGTAKGFCCLNATGRDFARLGQLVLDAGTPRSPVTRAWKERLLRPRAIRLYGGEWPYSTNFWHIPADLPRGTARLDDASAIGIFGQYIYVNDRTDTVMAKLSDYGIEQDEALTFEAIRHIARSFPTAPQTVSLKLKAPQRGRRGQQTTLRVLALGEGRTRPRGLVRLSIDGQALRVRLVDGRAPDPLDAAPAGRAHVPRPLPAGLRFQARLDNGTPRRPAVALSSDRTRHHQPGRHTSRP</sequence>
<dbReference type="SUPFAM" id="SSF56601">
    <property type="entry name" value="beta-lactamase/transpeptidase-like"/>
    <property type="match status" value="1"/>
</dbReference>
<name>A0A1H0J5L7_9ACTN</name>
<keyword evidence="4" id="KW-1185">Reference proteome</keyword>
<evidence type="ECO:0000313" key="4">
    <source>
        <dbReference type="Proteomes" id="UP000199004"/>
    </source>
</evidence>
<gene>
    <name evidence="3" type="ORF">SAMN05192576_3914</name>
</gene>
<reference evidence="3 4" key="1">
    <citation type="submission" date="2016-10" db="EMBL/GenBank/DDBJ databases">
        <authorList>
            <person name="de Groot N.N."/>
        </authorList>
    </citation>
    <scope>NUCLEOTIDE SEQUENCE [LARGE SCALE GENOMIC DNA]</scope>
    <source>
        <strain evidence="3 4">CGMCC 1.11147</strain>
    </source>
</reference>
<organism evidence="3 4">
    <name type="scientific">Nocardioides szechwanensis</name>
    <dbReference type="NCBI Taxonomy" id="1005944"/>
    <lineage>
        <taxon>Bacteria</taxon>
        <taxon>Bacillati</taxon>
        <taxon>Actinomycetota</taxon>
        <taxon>Actinomycetes</taxon>
        <taxon>Propionibacteriales</taxon>
        <taxon>Nocardioidaceae</taxon>
        <taxon>Nocardioides</taxon>
    </lineage>
</organism>
<dbReference type="RefSeq" id="WP_170254355.1">
    <property type="nucleotide sequence ID" value="NZ_BKAE01000012.1"/>
</dbReference>
<dbReference type="AlphaFoldDB" id="A0A1H0J5L7"/>
<evidence type="ECO:0000259" key="2">
    <source>
        <dbReference type="Pfam" id="PF00144"/>
    </source>
</evidence>
<dbReference type="Pfam" id="PF00144">
    <property type="entry name" value="Beta-lactamase"/>
    <property type="match status" value="1"/>
</dbReference>
<dbReference type="Gene3D" id="3.40.710.10">
    <property type="entry name" value="DD-peptidase/beta-lactamase superfamily"/>
    <property type="match status" value="1"/>
</dbReference>
<protein>
    <submittedName>
        <fullName evidence="3">CubicO group peptidase, beta-lactamase class C family</fullName>
    </submittedName>
</protein>
<dbReference type="InterPro" id="IPR012338">
    <property type="entry name" value="Beta-lactam/transpept-like"/>
</dbReference>
<evidence type="ECO:0000256" key="1">
    <source>
        <dbReference type="SAM" id="MobiDB-lite"/>
    </source>
</evidence>
<proteinExistence type="predicted"/>
<feature type="domain" description="Beta-lactamase-related" evidence="2">
    <location>
        <begin position="53"/>
        <end position="362"/>
    </location>
</feature>
<feature type="region of interest" description="Disordered" evidence="1">
    <location>
        <begin position="1"/>
        <end position="25"/>
    </location>
</feature>
<dbReference type="Proteomes" id="UP000199004">
    <property type="component" value="Unassembled WGS sequence"/>
</dbReference>
<dbReference type="STRING" id="1005944.SAMN05192576_3914"/>
<dbReference type="PANTHER" id="PTHR43283">
    <property type="entry name" value="BETA-LACTAMASE-RELATED"/>
    <property type="match status" value="1"/>
</dbReference>
<feature type="region of interest" description="Disordered" evidence="1">
    <location>
        <begin position="451"/>
        <end position="483"/>
    </location>
</feature>